<protein>
    <recommendedName>
        <fullName evidence="3">Zn(2)-C6 fungal-type domain-containing protein</fullName>
    </recommendedName>
</protein>
<dbReference type="Pfam" id="PF00172">
    <property type="entry name" value="Zn_clus"/>
    <property type="match status" value="1"/>
</dbReference>
<keyword evidence="1" id="KW-0539">Nucleus</keyword>
<evidence type="ECO:0000256" key="1">
    <source>
        <dbReference type="ARBA" id="ARBA00023242"/>
    </source>
</evidence>
<accession>A0A0J9UYM0</accession>
<proteinExistence type="predicted"/>
<dbReference type="VEuPathDB" id="FungiDB:FOXG_19237"/>
<evidence type="ECO:0000313" key="5">
    <source>
        <dbReference type="Proteomes" id="UP000009097"/>
    </source>
</evidence>
<dbReference type="SMART" id="SM00066">
    <property type="entry name" value="GAL4"/>
    <property type="match status" value="1"/>
</dbReference>
<dbReference type="PANTHER" id="PTHR47784">
    <property type="entry name" value="STEROL UPTAKE CONTROL PROTEIN 2"/>
    <property type="match status" value="1"/>
</dbReference>
<dbReference type="AlphaFoldDB" id="A0A0J9UYM0"/>
<sequence length="428" mass="47832">MSSRRTHTKSRTGCTNCKKRKVKCDEARPSCFHCTRHGVTCSLASQPLTSLGISSVDSSSDSRSSYFPNLSPSNSTPTPTLSSLDNHHLVDSPDPFGSYSHPSPTQQIAPFPPHELWARDCELMHHYCTVTADTLCVRKDLAYVWGVAIPRLGYQDPFVMHGILAIAAAHKAYLVPANRKTYLPLADYHQTLGSEGYRRYLQHYNMTNWMPVFGFASLVVLHMLTLPTRMDNCALEDPITNLIELAGLLRGIKTTLEPAMGRIVRTEFAPVVFGIWVLDSDNEAERCPSLENSSLPTDTWAALQRLRAFQEADIPASGLQQYTAAIEGLETSARLFAAAGLHAEVAAAHFWLYIIDDSILIDLAAQRPHALLLFAHYLVHWAVFEKGFWFTRGWSRQVMAKIEEGLSGRPNFLEMMQWPKQMVAEAVV</sequence>
<dbReference type="Gene3D" id="4.10.240.10">
    <property type="entry name" value="Zn(2)-C6 fungal-type DNA-binding domain"/>
    <property type="match status" value="1"/>
</dbReference>
<gene>
    <name evidence="4" type="ORF">FOXG_19237</name>
</gene>
<dbReference type="GeneID" id="28959943"/>
<dbReference type="EMBL" id="DS231701">
    <property type="protein sequence ID" value="KNB04205.1"/>
    <property type="molecule type" value="Genomic_DNA"/>
</dbReference>
<feature type="domain" description="Zn(2)-C6 fungal-type" evidence="3">
    <location>
        <begin position="13"/>
        <end position="43"/>
    </location>
</feature>
<dbReference type="PROSITE" id="PS50048">
    <property type="entry name" value="ZN2_CY6_FUNGAL_2"/>
    <property type="match status" value="1"/>
</dbReference>
<reference evidence="4" key="2">
    <citation type="journal article" date="2010" name="Nature">
        <title>Comparative genomics reveals mobile pathogenicity chromosomes in Fusarium.</title>
        <authorList>
            <person name="Ma L.J."/>
            <person name="van der Does H.C."/>
            <person name="Borkovich K.A."/>
            <person name="Coleman J.J."/>
            <person name="Daboussi M.J."/>
            <person name="Di Pietro A."/>
            <person name="Dufresne M."/>
            <person name="Freitag M."/>
            <person name="Grabherr M."/>
            <person name="Henrissat B."/>
            <person name="Houterman P.M."/>
            <person name="Kang S."/>
            <person name="Shim W.B."/>
            <person name="Woloshuk C."/>
            <person name="Xie X."/>
            <person name="Xu J.R."/>
            <person name="Antoniw J."/>
            <person name="Baker S.E."/>
            <person name="Bluhm B.H."/>
            <person name="Breakspear A."/>
            <person name="Brown D.W."/>
            <person name="Butchko R.A."/>
            <person name="Chapman S."/>
            <person name="Coulson R."/>
            <person name="Coutinho P.M."/>
            <person name="Danchin E.G."/>
            <person name="Diener A."/>
            <person name="Gale L.R."/>
            <person name="Gardiner D.M."/>
            <person name="Goff S."/>
            <person name="Hammond-Kosack K.E."/>
            <person name="Hilburn K."/>
            <person name="Hua-Van A."/>
            <person name="Jonkers W."/>
            <person name="Kazan K."/>
            <person name="Kodira C.D."/>
            <person name="Koehrsen M."/>
            <person name="Kumar L."/>
            <person name="Lee Y.H."/>
            <person name="Li L."/>
            <person name="Manners J.M."/>
            <person name="Miranda-Saavedra D."/>
            <person name="Mukherjee M."/>
            <person name="Park G."/>
            <person name="Park J."/>
            <person name="Park S.Y."/>
            <person name="Proctor R.H."/>
            <person name="Regev A."/>
            <person name="Ruiz-Roldan M.C."/>
            <person name="Sain D."/>
            <person name="Sakthikumar S."/>
            <person name="Sykes S."/>
            <person name="Schwartz D.C."/>
            <person name="Turgeon B.G."/>
            <person name="Wapinski I."/>
            <person name="Yoder O."/>
            <person name="Young S."/>
            <person name="Zeng Q."/>
            <person name="Zhou S."/>
            <person name="Galagan J."/>
            <person name="Cuomo C.A."/>
            <person name="Kistler H.C."/>
            <person name="Rep M."/>
        </authorList>
    </citation>
    <scope>NUCLEOTIDE SEQUENCE [LARGE SCALE GENOMIC DNA]</scope>
    <source>
        <strain evidence="4">4287</strain>
    </source>
</reference>
<evidence type="ECO:0000313" key="4">
    <source>
        <dbReference type="EMBL" id="KNB04205.1"/>
    </source>
</evidence>
<dbReference type="CDD" id="cd00067">
    <property type="entry name" value="GAL4"/>
    <property type="match status" value="1"/>
</dbReference>
<dbReference type="PROSITE" id="PS00463">
    <property type="entry name" value="ZN2_CY6_FUNGAL_1"/>
    <property type="match status" value="1"/>
</dbReference>
<dbReference type="GO" id="GO:0001228">
    <property type="term" value="F:DNA-binding transcription activator activity, RNA polymerase II-specific"/>
    <property type="evidence" value="ECO:0007669"/>
    <property type="project" value="TreeGrafter"/>
</dbReference>
<dbReference type="PANTHER" id="PTHR47784:SF5">
    <property type="entry name" value="STEROL UPTAKE CONTROL PROTEIN 2"/>
    <property type="match status" value="1"/>
</dbReference>
<evidence type="ECO:0000259" key="3">
    <source>
        <dbReference type="PROSITE" id="PS50048"/>
    </source>
</evidence>
<dbReference type="InterPro" id="IPR053157">
    <property type="entry name" value="Sterol_Uptake_Regulator"/>
</dbReference>
<feature type="compositionally biased region" description="Low complexity" evidence="2">
    <location>
        <begin position="64"/>
        <end position="84"/>
    </location>
</feature>
<dbReference type="GO" id="GO:0008270">
    <property type="term" value="F:zinc ion binding"/>
    <property type="evidence" value="ECO:0007669"/>
    <property type="project" value="InterPro"/>
</dbReference>
<dbReference type="KEGG" id="fox:FOXG_19237"/>
<dbReference type="RefSeq" id="XP_018242250.1">
    <property type="nucleotide sequence ID" value="XM_018399432.1"/>
</dbReference>
<dbReference type="Proteomes" id="UP000009097">
    <property type="component" value="Unassembled WGS sequence"/>
</dbReference>
<reference evidence="4" key="1">
    <citation type="submission" date="2007-04" db="EMBL/GenBank/DDBJ databases">
        <authorList>
            <consortium name="The Broad Institute Genome Sequencing Platform"/>
            <person name="Birren B."/>
            <person name="Lander E."/>
            <person name="Galagan J."/>
            <person name="Nusbaum C."/>
            <person name="Devon K."/>
            <person name="Ma L.-J."/>
            <person name="Jaffe D."/>
            <person name="Butler J."/>
            <person name="Alvarez P."/>
            <person name="Gnerre S."/>
            <person name="Grabherr M."/>
            <person name="Kleber M."/>
            <person name="Mauceli E."/>
            <person name="Brockman W."/>
            <person name="MacCallum I.A."/>
            <person name="Young S."/>
            <person name="LaButti K."/>
            <person name="DeCaprio D."/>
            <person name="Crawford M."/>
            <person name="Koehrsen M."/>
            <person name="Engels R."/>
            <person name="Montgomery P."/>
            <person name="Pearson M."/>
            <person name="Howarth C."/>
            <person name="Larson L."/>
            <person name="White J."/>
            <person name="O'Leary S."/>
            <person name="Kodira C."/>
            <person name="Zeng Q."/>
            <person name="Yandava C."/>
            <person name="Alvarado L."/>
            <person name="Kistler C."/>
            <person name="Shim W.-B."/>
            <person name="Kang S."/>
            <person name="Woloshuk C."/>
        </authorList>
    </citation>
    <scope>NUCLEOTIDE SEQUENCE</scope>
    <source>
        <strain evidence="4">4287</strain>
    </source>
</reference>
<evidence type="ECO:0000256" key="2">
    <source>
        <dbReference type="SAM" id="MobiDB-lite"/>
    </source>
</evidence>
<feature type="region of interest" description="Disordered" evidence="2">
    <location>
        <begin position="64"/>
        <end position="87"/>
    </location>
</feature>
<dbReference type="InterPro" id="IPR036864">
    <property type="entry name" value="Zn2-C6_fun-type_DNA-bd_sf"/>
</dbReference>
<organism evidence="4 5">
    <name type="scientific">Fusarium oxysporum f. sp. lycopersici (strain 4287 / CBS 123668 / FGSC 9935 / NRRL 34936)</name>
    <name type="common">Fusarium vascular wilt of tomato</name>
    <dbReference type="NCBI Taxonomy" id="426428"/>
    <lineage>
        <taxon>Eukaryota</taxon>
        <taxon>Fungi</taxon>
        <taxon>Dikarya</taxon>
        <taxon>Ascomycota</taxon>
        <taxon>Pezizomycotina</taxon>
        <taxon>Sordariomycetes</taxon>
        <taxon>Hypocreomycetidae</taxon>
        <taxon>Hypocreales</taxon>
        <taxon>Nectriaceae</taxon>
        <taxon>Fusarium</taxon>
        <taxon>Fusarium oxysporum species complex</taxon>
    </lineage>
</organism>
<name>A0A0J9UYM0_FUSO4</name>
<dbReference type="SUPFAM" id="SSF57701">
    <property type="entry name" value="Zn2/Cys6 DNA-binding domain"/>
    <property type="match status" value="1"/>
</dbReference>
<dbReference type="InterPro" id="IPR001138">
    <property type="entry name" value="Zn2Cys6_DnaBD"/>
</dbReference>
<dbReference type="OrthoDB" id="5295362at2759"/>